<proteinExistence type="predicted"/>
<dbReference type="AlphaFoldDB" id="A0A5D3CP32"/>
<name>A0A5D3CP32_CUCMM</name>
<gene>
    <name evidence="1" type="ORF">E5676_scaffold299G001810</name>
</gene>
<evidence type="ECO:0000313" key="2">
    <source>
        <dbReference type="Proteomes" id="UP000321947"/>
    </source>
</evidence>
<sequence>MSRDKNSEFGNETLKLLNDDGNIDVTSKGQSIENIFEGGGATMKRIKIDRKTITVKEDENSNDRSKIKNVGSDPDSCLFGADRYLQIHKSTASKKKLLNSKKN</sequence>
<dbReference type="Proteomes" id="UP000321947">
    <property type="component" value="Unassembled WGS sequence"/>
</dbReference>
<organism evidence="1 2">
    <name type="scientific">Cucumis melo var. makuwa</name>
    <name type="common">Oriental melon</name>
    <dbReference type="NCBI Taxonomy" id="1194695"/>
    <lineage>
        <taxon>Eukaryota</taxon>
        <taxon>Viridiplantae</taxon>
        <taxon>Streptophyta</taxon>
        <taxon>Embryophyta</taxon>
        <taxon>Tracheophyta</taxon>
        <taxon>Spermatophyta</taxon>
        <taxon>Magnoliopsida</taxon>
        <taxon>eudicotyledons</taxon>
        <taxon>Gunneridae</taxon>
        <taxon>Pentapetalae</taxon>
        <taxon>rosids</taxon>
        <taxon>fabids</taxon>
        <taxon>Cucurbitales</taxon>
        <taxon>Cucurbitaceae</taxon>
        <taxon>Benincaseae</taxon>
        <taxon>Cucumis</taxon>
    </lineage>
</organism>
<dbReference type="EMBL" id="SSTD01009863">
    <property type="protein sequence ID" value="TYK13663.1"/>
    <property type="molecule type" value="Genomic_DNA"/>
</dbReference>
<reference evidence="1 2" key="1">
    <citation type="submission" date="2019-08" db="EMBL/GenBank/DDBJ databases">
        <title>Draft genome sequences of two oriental melons (Cucumis melo L. var makuwa).</title>
        <authorList>
            <person name="Kwon S.-Y."/>
        </authorList>
    </citation>
    <scope>NUCLEOTIDE SEQUENCE [LARGE SCALE GENOMIC DNA]</scope>
    <source>
        <strain evidence="2">cv. Chang Bougi</strain>
        <tissue evidence="1">Leaf</tissue>
    </source>
</reference>
<evidence type="ECO:0000313" key="1">
    <source>
        <dbReference type="EMBL" id="TYK13663.1"/>
    </source>
</evidence>
<accession>A0A5D3CP32</accession>
<comment type="caution">
    <text evidence="1">The sequence shown here is derived from an EMBL/GenBank/DDBJ whole genome shotgun (WGS) entry which is preliminary data.</text>
</comment>
<protein>
    <submittedName>
        <fullName evidence="1">Uncharacterized protein</fullName>
    </submittedName>
</protein>